<protein>
    <submittedName>
        <fullName evidence="4">Ion_trans domain-containing protein</fullName>
    </submittedName>
</protein>
<dbReference type="AlphaFoldDB" id="A0A0M3IZ54"/>
<accession>A0A0M3IZ54</accession>
<organism evidence="4">
    <name type="scientific">Anisakis simplex</name>
    <name type="common">Herring worm</name>
    <dbReference type="NCBI Taxonomy" id="6269"/>
    <lineage>
        <taxon>Eukaryota</taxon>
        <taxon>Metazoa</taxon>
        <taxon>Ecdysozoa</taxon>
        <taxon>Nematoda</taxon>
        <taxon>Chromadorea</taxon>
        <taxon>Rhabditida</taxon>
        <taxon>Spirurina</taxon>
        <taxon>Ascaridomorpha</taxon>
        <taxon>Ascaridoidea</taxon>
        <taxon>Anisakidae</taxon>
        <taxon>Anisakis</taxon>
        <taxon>Anisakis simplex complex</taxon>
    </lineage>
</organism>
<name>A0A0M3IZ54_ANISI</name>
<reference evidence="4" key="1">
    <citation type="submission" date="2017-02" db="UniProtKB">
        <authorList>
            <consortium name="WormBaseParasite"/>
        </authorList>
    </citation>
    <scope>IDENTIFICATION</scope>
</reference>
<evidence type="ECO:0000313" key="4">
    <source>
        <dbReference type="WBParaSite" id="ASIM_0000053501-mRNA-1"/>
    </source>
</evidence>
<reference evidence="2 3" key="2">
    <citation type="submission" date="2018-11" db="EMBL/GenBank/DDBJ databases">
        <authorList>
            <consortium name="Pathogen Informatics"/>
        </authorList>
    </citation>
    <scope>NUCLEOTIDE SEQUENCE [LARGE SCALE GENOMIC DNA]</scope>
</reference>
<evidence type="ECO:0000256" key="1">
    <source>
        <dbReference type="SAM" id="Phobius"/>
    </source>
</evidence>
<evidence type="ECO:0000313" key="2">
    <source>
        <dbReference type="EMBL" id="VDK17709.1"/>
    </source>
</evidence>
<sequence>CKFWHHRSLKRVQNAPYPKICRIDVDRGTLHNSTKRSVLVDLFTFQLMDQMLVTNSFDRLLVVYMPISYFKAVERFVIVEITVAVLLMLVLEIFTVIAARSGGVMVTPTACM</sequence>
<dbReference type="Proteomes" id="UP000267096">
    <property type="component" value="Unassembled WGS sequence"/>
</dbReference>
<dbReference type="OrthoDB" id="5858893at2759"/>
<gene>
    <name evidence="2" type="ORF">ASIM_LOCUS437</name>
</gene>
<proteinExistence type="predicted"/>
<dbReference type="WBParaSite" id="ASIM_0000053501-mRNA-1">
    <property type="protein sequence ID" value="ASIM_0000053501-mRNA-1"/>
    <property type="gene ID" value="ASIM_0000053501"/>
</dbReference>
<evidence type="ECO:0000313" key="3">
    <source>
        <dbReference type="Proteomes" id="UP000267096"/>
    </source>
</evidence>
<keyword evidence="3" id="KW-1185">Reference proteome</keyword>
<feature type="transmembrane region" description="Helical" evidence="1">
    <location>
        <begin position="76"/>
        <end position="99"/>
    </location>
</feature>
<keyword evidence="1" id="KW-0472">Membrane</keyword>
<keyword evidence="1" id="KW-0812">Transmembrane</keyword>
<dbReference type="EMBL" id="UYRR01000269">
    <property type="protein sequence ID" value="VDK17709.1"/>
    <property type="molecule type" value="Genomic_DNA"/>
</dbReference>
<keyword evidence="1" id="KW-1133">Transmembrane helix</keyword>